<keyword evidence="7" id="KW-1185">Reference proteome</keyword>
<keyword evidence="1" id="KW-0677">Repeat</keyword>
<dbReference type="GO" id="GO:0003723">
    <property type="term" value="F:RNA binding"/>
    <property type="evidence" value="ECO:0007669"/>
    <property type="project" value="UniProtKB-UniRule"/>
</dbReference>
<dbReference type="CDD" id="cd22460">
    <property type="entry name" value="KH-I_PEPPER_rpt2_like"/>
    <property type="match status" value="1"/>
</dbReference>
<protein>
    <recommendedName>
        <fullName evidence="5">K Homology domain-containing protein</fullName>
    </recommendedName>
</protein>
<dbReference type="AlphaFoldDB" id="A0A8J6CN56"/>
<keyword evidence="4" id="KW-0812">Transmembrane</keyword>
<evidence type="ECO:0000313" key="6">
    <source>
        <dbReference type="EMBL" id="KAG8476375.1"/>
    </source>
</evidence>
<feature type="compositionally biased region" description="Low complexity" evidence="3">
    <location>
        <begin position="43"/>
        <end position="60"/>
    </location>
</feature>
<keyword evidence="2" id="KW-0694">RNA-binding</keyword>
<feature type="domain" description="K Homology" evidence="5">
    <location>
        <begin position="647"/>
        <end position="717"/>
    </location>
</feature>
<reference evidence="6 7" key="1">
    <citation type="journal article" date="2021" name="bioRxiv">
        <title>The Gossypium anomalum genome as a resource for cotton improvement and evolutionary analysis of hybrid incompatibility.</title>
        <authorList>
            <person name="Grover C.E."/>
            <person name="Yuan D."/>
            <person name="Arick M.A."/>
            <person name="Miller E.R."/>
            <person name="Hu G."/>
            <person name="Peterson D.G."/>
            <person name="Wendel J.F."/>
            <person name="Udall J.A."/>
        </authorList>
    </citation>
    <scope>NUCLEOTIDE SEQUENCE [LARGE SCALE GENOMIC DNA]</scope>
    <source>
        <strain evidence="6">JFW-Udall</strain>
        <tissue evidence="6">Leaf</tissue>
    </source>
</reference>
<feature type="transmembrane region" description="Helical" evidence="4">
    <location>
        <begin position="242"/>
        <end position="266"/>
    </location>
</feature>
<dbReference type="InterPro" id="IPR036612">
    <property type="entry name" value="KH_dom_type_1_sf"/>
</dbReference>
<dbReference type="PROSITE" id="PS50084">
    <property type="entry name" value="KH_TYPE_1"/>
    <property type="match status" value="5"/>
</dbReference>
<dbReference type="PANTHER" id="PTHR10288">
    <property type="entry name" value="KH DOMAIN CONTAINING RNA BINDING PROTEIN"/>
    <property type="match status" value="1"/>
</dbReference>
<evidence type="ECO:0000256" key="3">
    <source>
        <dbReference type="SAM" id="MobiDB-lite"/>
    </source>
</evidence>
<evidence type="ECO:0000313" key="7">
    <source>
        <dbReference type="Proteomes" id="UP000701853"/>
    </source>
</evidence>
<dbReference type="Gene3D" id="3.30.1370.10">
    <property type="entry name" value="K Homology domain, type 1"/>
    <property type="match status" value="3"/>
</dbReference>
<feature type="domain" description="K Homology" evidence="5">
    <location>
        <begin position="479"/>
        <end position="553"/>
    </location>
</feature>
<evidence type="ECO:0000256" key="4">
    <source>
        <dbReference type="SAM" id="Phobius"/>
    </source>
</evidence>
<feature type="domain" description="K Homology" evidence="5">
    <location>
        <begin position="395"/>
        <end position="468"/>
    </location>
</feature>
<feature type="domain" description="K Homology" evidence="5">
    <location>
        <begin position="188"/>
        <end position="244"/>
    </location>
</feature>
<organism evidence="6 7">
    <name type="scientific">Gossypium anomalum</name>
    <dbReference type="NCBI Taxonomy" id="47600"/>
    <lineage>
        <taxon>Eukaryota</taxon>
        <taxon>Viridiplantae</taxon>
        <taxon>Streptophyta</taxon>
        <taxon>Embryophyta</taxon>
        <taxon>Tracheophyta</taxon>
        <taxon>Spermatophyta</taxon>
        <taxon>Magnoliopsida</taxon>
        <taxon>eudicotyledons</taxon>
        <taxon>Gunneridae</taxon>
        <taxon>Pentapetalae</taxon>
        <taxon>rosids</taxon>
        <taxon>malvids</taxon>
        <taxon>Malvales</taxon>
        <taxon>Malvaceae</taxon>
        <taxon>Malvoideae</taxon>
        <taxon>Gossypium</taxon>
    </lineage>
</organism>
<feature type="region of interest" description="Disordered" evidence="3">
    <location>
        <begin position="1"/>
        <end position="74"/>
    </location>
</feature>
<keyword evidence="4" id="KW-1133">Transmembrane helix</keyword>
<feature type="domain" description="K Homology" evidence="5">
    <location>
        <begin position="78"/>
        <end position="159"/>
    </location>
</feature>
<feature type="compositionally biased region" description="Polar residues" evidence="3">
    <location>
        <begin position="591"/>
        <end position="611"/>
    </location>
</feature>
<dbReference type="InterPro" id="IPR004087">
    <property type="entry name" value="KH_dom"/>
</dbReference>
<proteinExistence type="predicted"/>
<dbReference type="SMART" id="SM00322">
    <property type="entry name" value="KH"/>
    <property type="match status" value="5"/>
</dbReference>
<comment type="caution">
    <text evidence="6">The sequence shown here is derived from an EMBL/GenBank/DDBJ whole genome shotgun (WGS) entry which is preliminary data.</text>
</comment>
<feature type="compositionally biased region" description="Polar residues" evidence="3">
    <location>
        <begin position="568"/>
        <end position="584"/>
    </location>
</feature>
<dbReference type="Proteomes" id="UP000701853">
    <property type="component" value="Chromosome 12"/>
</dbReference>
<dbReference type="OrthoDB" id="442947at2759"/>
<evidence type="ECO:0000256" key="2">
    <source>
        <dbReference type="PROSITE-ProRule" id="PRU00117"/>
    </source>
</evidence>
<evidence type="ECO:0000256" key="1">
    <source>
        <dbReference type="ARBA" id="ARBA00022737"/>
    </source>
</evidence>
<name>A0A8J6CN56_9ROSI</name>
<evidence type="ECO:0000259" key="5">
    <source>
        <dbReference type="SMART" id="SM00322"/>
    </source>
</evidence>
<gene>
    <name evidence="6" type="ORF">CXB51_033221</name>
</gene>
<dbReference type="EMBL" id="JAHUZN010000012">
    <property type="protein sequence ID" value="KAG8476375.1"/>
    <property type="molecule type" value="Genomic_DNA"/>
</dbReference>
<sequence length="779" mass="85295">MDRSRSKRNYYYDQDYDGETMGRTKPRYNNHHYLPNSHRHRGNNPNNNNNGGNNGRPPNKSGGGSGAGGGGQDSSLMVTTSYRILCHDMKAGGVIGKSGSIIKSIRQHTGAWINVHELIPGDEERIIEISDTRRRDPEGRMPSFSPAQEALLLVHERILESDSQFGFGGGGGEEEEEYGAVARGGGGNRVATRLVVSRMHVGSLLGKGGKIIEQMRIETKTQIRILPRDHTLPRCVSMSEEIVQTLCPAPIAFLLFWSSVVLSIVFKLLLHSWFNFIFFLFLLILGFFGIENVVGDVNAVKNAIAIISSRLRESQHRDRSGHFHGRMHSPERFFPDDDYIPNINSASRRSSMEGSFGSRMSTMNYRGNNYSSRPSGFIEAGAAPMSDSGQPLYGEELVFRILCPIDKVDSVFGEPDGIVDLLQNEIGVDVKVADPMAGSDEQIITISSEEGPDDELFPAQEALLHIQTQIVDLVPDKDNIVTTRLLVPSSEIGCLEGRDGSLSELKRLTGANIQILSGEELPSCVSRPNEIVQIVGEIKAARDALVEITSRLRSYLYRDFSLDPQPSAPSITATASMGNVSPNLTPARDGQTASPGTYQSMPTPATPSSSKEVVKSGAETVKQTESERREDVPSAIAISRIAVPLVTRSTLEVVIPDYAVPKLIAKSKTKLAQISELSGANVTLVEDRPNETQKIIQISGTLEQSERAQSLLQGFILSSKSLFISITRRWTVKINAGTRSCLVCMGDGMLKKFSRTLSDYLQMYGSGVIMRICSVSCRA</sequence>
<keyword evidence="4" id="KW-0472">Membrane</keyword>
<dbReference type="CDD" id="cd22459">
    <property type="entry name" value="KH-I_PEPPER_rpt1_like"/>
    <property type="match status" value="2"/>
</dbReference>
<accession>A0A8J6CN56</accession>
<dbReference type="Gene3D" id="3.30.310.210">
    <property type="match status" value="1"/>
</dbReference>
<dbReference type="SUPFAM" id="SSF54791">
    <property type="entry name" value="Eukaryotic type KH-domain (KH-domain type I)"/>
    <property type="match status" value="5"/>
</dbReference>
<dbReference type="InterPro" id="IPR004088">
    <property type="entry name" value="KH_dom_type_1"/>
</dbReference>
<dbReference type="Pfam" id="PF00013">
    <property type="entry name" value="KH_1"/>
    <property type="match status" value="4"/>
</dbReference>
<feature type="compositionally biased region" description="Gly residues" evidence="3">
    <location>
        <begin position="61"/>
        <end position="72"/>
    </location>
</feature>
<feature type="transmembrane region" description="Helical" evidence="4">
    <location>
        <begin position="273"/>
        <end position="290"/>
    </location>
</feature>
<feature type="region of interest" description="Disordered" evidence="3">
    <location>
        <begin position="568"/>
        <end position="628"/>
    </location>
</feature>